<accession>A0A6A6UEL3</accession>
<organism evidence="1 2">
    <name type="scientific">Microthyrium microscopicum</name>
    <dbReference type="NCBI Taxonomy" id="703497"/>
    <lineage>
        <taxon>Eukaryota</taxon>
        <taxon>Fungi</taxon>
        <taxon>Dikarya</taxon>
        <taxon>Ascomycota</taxon>
        <taxon>Pezizomycotina</taxon>
        <taxon>Dothideomycetes</taxon>
        <taxon>Dothideomycetes incertae sedis</taxon>
        <taxon>Microthyriales</taxon>
        <taxon>Microthyriaceae</taxon>
        <taxon>Microthyrium</taxon>
    </lineage>
</organism>
<dbReference type="OrthoDB" id="3564648at2759"/>
<keyword evidence="2" id="KW-1185">Reference proteome</keyword>
<protein>
    <submittedName>
        <fullName evidence="1">Uncharacterized protein</fullName>
    </submittedName>
</protein>
<name>A0A6A6UEL3_9PEZI</name>
<sequence>MPIVGDSRSQVLQFVYKYSRKLVLLISTNTSPYTATNMDSIGNVCFVCRRMRETPKHADLKTVGELHHCLLCRRDYCDTHKSSDKDNICEINHITYYGRHPHLHDIWPSLERRSEAMDAKAEVSFNILAHRSNFNSSTKDTERVV</sequence>
<evidence type="ECO:0000313" key="2">
    <source>
        <dbReference type="Proteomes" id="UP000799302"/>
    </source>
</evidence>
<evidence type="ECO:0000313" key="1">
    <source>
        <dbReference type="EMBL" id="KAF2670725.1"/>
    </source>
</evidence>
<proteinExistence type="predicted"/>
<dbReference type="AlphaFoldDB" id="A0A6A6UEL3"/>
<reference evidence="1" key="1">
    <citation type="journal article" date="2020" name="Stud. Mycol.">
        <title>101 Dothideomycetes genomes: a test case for predicting lifestyles and emergence of pathogens.</title>
        <authorList>
            <person name="Haridas S."/>
            <person name="Albert R."/>
            <person name="Binder M."/>
            <person name="Bloem J."/>
            <person name="Labutti K."/>
            <person name="Salamov A."/>
            <person name="Andreopoulos B."/>
            <person name="Baker S."/>
            <person name="Barry K."/>
            <person name="Bills G."/>
            <person name="Bluhm B."/>
            <person name="Cannon C."/>
            <person name="Castanera R."/>
            <person name="Culley D."/>
            <person name="Daum C."/>
            <person name="Ezra D."/>
            <person name="Gonzalez J."/>
            <person name="Henrissat B."/>
            <person name="Kuo A."/>
            <person name="Liang C."/>
            <person name="Lipzen A."/>
            <person name="Lutzoni F."/>
            <person name="Magnuson J."/>
            <person name="Mondo S."/>
            <person name="Nolan M."/>
            <person name="Ohm R."/>
            <person name="Pangilinan J."/>
            <person name="Park H.-J."/>
            <person name="Ramirez L."/>
            <person name="Alfaro M."/>
            <person name="Sun H."/>
            <person name="Tritt A."/>
            <person name="Yoshinaga Y."/>
            <person name="Zwiers L.-H."/>
            <person name="Turgeon B."/>
            <person name="Goodwin S."/>
            <person name="Spatafora J."/>
            <person name="Crous P."/>
            <person name="Grigoriev I."/>
        </authorList>
    </citation>
    <scope>NUCLEOTIDE SEQUENCE</scope>
    <source>
        <strain evidence="1">CBS 115976</strain>
    </source>
</reference>
<gene>
    <name evidence="1" type="ORF">BT63DRAFT_199948</name>
</gene>
<dbReference type="EMBL" id="MU004233">
    <property type="protein sequence ID" value="KAF2670725.1"/>
    <property type="molecule type" value="Genomic_DNA"/>
</dbReference>
<dbReference type="Proteomes" id="UP000799302">
    <property type="component" value="Unassembled WGS sequence"/>
</dbReference>